<dbReference type="Proteomes" id="UP001234202">
    <property type="component" value="Unassembled WGS sequence"/>
</dbReference>
<keyword evidence="2" id="KW-1185">Reference proteome</keyword>
<dbReference type="EMBL" id="JASBWV010000034">
    <property type="protein sequence ID" value="KAJ9116828.1"/>
    <property type="molecule type" value="Genomic_DNA"/>
</dbReference>
<sequence>MPNPSNTSTTSSDGFRRTVLHSVPERRESASRQARQQEEEDAAAAAISNAGSSVQKSELRESNTEMKPKSTADERLGSVEGEKQEITSPRRRPEKISESPGPPPPRRKSSFSYGYRLPDGKLRPPETQEEWNAFYQEYTTGNTVTHSEKFLVSGKAPLNDTMSPLSGSPKMVTEPVLAEEPKVDPAKAADVAYRYSGSNLASAFISPRPSTSRQGGTSSSRLSGDPLFSGGYSRYPPLEHRSSQELQGLTPSTGQSPSDMASPAETPRVSTPGTGRNQDPEIPNIDFAQFSKNRASYQSGMKVSSSRREDELDAEKPQTWGSDAAYQQRDLARLLGQSSAKVMKRIPSHSINHSDAETETDDGAKSAISVATVQQGMADLSGLGGDGAESSKKDVPERPRSTDLEHGSESDDSQSDQVIPAEGGTTQEIPTSQDDAVQIIPYLEPEDRQTTSIPEPESSVLPESEAEAPFSPAYRISHPPTFRATLSELQEEHLGDSPARSHENPASTQPSPKQASHRNFTAPQDRSVRRVDELRHARPRLDSEVSEDPYRIDVSARERAEALRLKEVWEQKGHLTAPKPLPGDARRRAKAM</sequence>
<reference evidence="1" key="1">
    <citation type="submission" date="2023-04" db="EMBL/GenBank/DDBJ databases">
        <title>Draft Genome sequencing of Naganishia species isolated from polar environments using Oxford Nanopore Technology.</title>
        <authorList>
            <person name="Leo P."/>
            <person name="Venkateswaran K."/>
        </authorList>
    </citation>
    <scope>NUCLEOTIDE SEQUENCE</scope>
    <source>
        <strain evidence="1">DBVPG 5303</strain>
    </source>
</reference>
<evidence type="ECO:0000313" key="2">
    <source>
        <dbReference type="Proteomes" id="UP001234202"/>
    </source>
</evidence>
<organism evidence="1 2">
    <name type="scientific">Naganishia onofrii</name>
    <dbReference type="NCBI Taxonomy" id="1851511"/>
    <lineage>
        <taxon>Eukaryota</taxon>
        <taxon>Fungi</taxon>
        <taxon>Dikarya</taxon>
        <taxon>Basidiomycota</taxon>
        <taxon>Agaricomycotina</taxon>
        <taxon>Tremellomycetes</taxon>
        <taxon>Filobasidiales</taxon>
        <taxon>Filobasidiaceae</taxon>
        <taxon>Naganishia</taxon>
    </lineage>
</organism>
<accession>A0ACC2WYI9</accession>
<gene>
    <name evidence="1" type="ORF">QFC24_006633</name>
</gene>
<comment type="caution">
    <text evidence="1">The sequence shown here is derived from an EMBL/GenBank/DDBJ whole genome shotgun (WGS) entry which is preliminary data.</text>
</comment>
<evidence type="ECO:0000313" key="1">
    <source>
        <dbReference type="EMBL" id="KAJ9116828.1"/>
    </source>
</evidence>
<proteinExistence type="predicted"/>
<name>A0ACC2WYI9_9TREE</name>
<protein>
    <submittedName>
        <fullName evidence="1">Uncharacterized protein</fullName>
    </submittedName>
</protein>